<evidence type="ECO:0000256" key="2">
    <source>
        <dbReference type="SAM" id="SignalP"/>
    </source>
</evidence>
<dbReference type="InParanoid" id="A0A6P7G6H4"/>
<feature type="domain" description="Kazal-like" evidence="3">
    <location>
        <begin position="246"/>
        <end position="300"/>
    </location>
</feature>
<protein>
    <submittedName>
        <fullName evidence="4">Uncharacterized protein At5g39570-like isoform X1</fullName>
    </submittedName>
</protein>
<feature type="compositionally biased region" description="Polar residues" evidence="1">
    <location>
        <begin position="96"/>
        <end position="121"/>
    </location>
</feature>
<reference evidence="4" key="1">
    <citation type="submission" date="2025-08" db="UniProtKB">
        <authorList>
            <consortium name="RefSeq"/>
        </authorList>
    </citation>
    <scope>IDENTIFICATION</scope>
    <source>
        <tissue evidence="4">Whole insect</tissue>
    </source>
</reference>
<keyword evidence="2" id="KW-0732">Signal</keyword>
<dbReference type="PROSITE" id="PS51465">
    <property type="entry name" value="KAZAL_2"/>
    <property type="match status" value="1"/>
</dbReference>
<sequence length="300" mass="32711">MFVSRSMFWIYMILVSWKIAESVSLNSHHRTPRQIGPWDPGLGFPPPPPGPGFGDPSMFGDVFNPDFNVGPFSNNPRPGNNFGPPRSSPSIRQPSNGRNNLNFQGSNNDFGRPLSGQNNNRRPFDGSGNDNSGRRPFTNPNRRPQPSDGSGNIGRQPFNNPNRRPQSFDGSGNGGRRPFTNSNNRRPQSFDGSGNGGRRPFTNSNNRRPQTFDGSGTGGFNGNMNFPTDTTTTENPLSTLPVPGAATRPSPCEQACQATGEFDPVCGNNRVTYSNLGRFNCAVDCLQGMLQMAHRGMCRT</sequence>
<dbReference type="RefSeq" id="XP_028144654.1">
    <property type="nucleotide sequence ID" value="XM_028288853.1"/>
</dbReference>
<gene>
    <name evidence="4" type="primary">LOC114338257</name>
</gene>
<dbReference type="Pfam" id="PF07648">
    <property type="entry name" value="Kazal_2"/>
    <property type="match status" value="1"/>
</dbReference>
<accession>A0A6P7G6H4</accession>
<dbReference type="GO" id="GO:0004867">
    <property type="term" value="F:serine-type endopeptidase inhibitor activity"/>
    <property type="evidence" value="ECO:0007669"/>
    <property type="project" value="InterPro"/>
</dbReference>
<dbReference type="Gene3D" id="3.30.60.30">
    <property type="match status" value="1"/>
</dbReference>
<organism evidence="4">
    <name type="scientific">Diabrotica virgifera virgifera</name>
    <name type="common">western corn rootworm</name>
    <dbReference type="NCBI Taxonomy" id="50390"/>
    <lineage>
        <taxon>Eukaryota</taxon>
        <taxon>Metazoa</taxon>
        <taxon>Ecdysozoa</taxon>
        <taxon>Arthropoda</taxon>
        <taxon>Hexapoda</taxon>
        <taxon>Insecta</taxon>
        <taxon>Pterygota</taxon>
        <taxon>Neoptera</taxon>
        <taxon>Endopterygota</taxon>
        <taxon>Coleoptera</taxon>
        <taxon>Polyphaga</taxon>
        <taxon>Cucujiformia</taxon>
        <taxon>Chrysomeloidea</taxon>
        <taxon>Chrysomelidae</taxon>
        <taxon>Galerucinae</taxon>
        <taxon>Diabroticina</taxon>
        <taxon>Diabroticites</taxon>
        <taxon>Diabrotica</taxon>
    </lineage>
</organism>
<feature type="compositionally biased region" description="Polar residues" evidence="1">
    <location>
        <begin position="157"/>
        <end position="170"/>
    </location>
</feature>
<feature type="signal peptide" evidence="2">
    <location>
        <begin position="1"/>
        <end position="22"/>
    </location>
</feature>
<feature type="compositionally biased region" description="Polar residues" evidence="1">
    <location>
        <begin position="222"/>
        <end position="238"/>
    </location>
</feature>
<dbReference type="KEGG" id="dvv:114338257"/>
<dbReference type="InterPro" id="IPR039932">
    <property type="entry name" value="Spink4-like"/>
</dbReference>
<dbReference type="PANTHER" id="PTHR21179:SF1">
    <property type="entry name" value="KAZ1-TYPE SERINE PROTEASE INHIBITOR-LIKE PROTEIN TYPE EPSILON-RELATED"/>
    <property type="match status" value="1"/>
</dbReference>
<dbReference type="OrthoDB" id="126772at2759"/>
<evidence type="ECO:0000256" key="1">
    <source>
        <dbReference type="SAM" id="MobiDB-lite"/>
    </source>
</evidence>
<dbReference type="SMART" id="SM00280">
    <property type="entry name" value="KAZAL"/>
    <property type="match status" value="1"/>
</dbReference>
<feature type="region of interest" description="Disordered" evidence="1">
    <location>
        <begin position="29"/>
        <end position="239"/>
    </location>
</feature>
<proteinExistence type="predicted"/>
<dbReference type="SUPFAM" id="SSF100895">
    <property type="entry name" value="Kazal-type serine protease inhibitors"/>
    <property type="match status" value="1"/>
</dbReference>
<dbReference type="InterPro" id="IPR036058">
    <property type="entry name" value="Kazal_dom_sf"/>
</dbReference>
<feature type="compositionally biased region" description="Polar residues" evidence="1">
    <location>
        <begin position="201"/>
        <end position="214"/>
    </location>
</feature>
<evidence type="ECO:0000259" key="3">
    <source>
        <dbReference type="PROSITE" id="PS51465"/>
    </source>
</evidence>
<dbReference type="CDD" id="cd00104">
    <property type="entry name" value="KAZAL_FS"/>
    <property type="match status" value="1"/>
</dbReference>
<name>A0A6P7G6H4_DIAVI</name>
<feature type="compositionally biased region" description="Low complexity" evidence="1">
    <location>
        <begin position="71"/>
        <end position="95"/>
    </location>
</feature>
<feature type="compositionally biased region" description="Polar residues" evidence="1">
    <location>
        <begin position="179"/>
        <end position="192"/>
    </location>
</feature>
<feature type="chain" id="PRO_5027747463" evidence="2">
    <location>
        <begin position="23"/>
        <end position="300"/>
    </location>
</feature>
<dbReference type="AlphaFoldDB" id="A0A6P7G6H4"/>
<feature type="compositionally biased region" description="Polar residues" evidence="1">
    <location>
        <begin position="138"/>
        <end position="150"/>
    </location>
</feature>
<dbReference type="InterPro" id="IPR002350">
    <property type="entry name" value="Kazal_dom"/>
</dbReference>
<evidence type="ECO:0000313" key="4">
    <source>
        <dbReference type="RefSeq" id="XP_028144654.1"/>
    </source>
</evidence>
<dbReference type="PANTHER" id="PTHR21179">
    <property type="entry name" value="SERINE-TYPE ENDOPEPTIDASE INHIBITOR"/>
    <property type="match status" value="1"/>
</dbReference>